<evidence type="ECO:0000313" key="2">
    <source>
        <dbReference type="Proteomes" id="UP000181992"/>
    </source>
</evidence>
<organism evidence="1 2">
    <name type="scientific">Candidatus Nomurabacteria bacterium CG1_02_43_90</name>
    <dbReference type="NCBI Taxonomy" id="1805281"/>
    <lineage>
        <taxon>Bacteria</taxon>
        <taxon>Candidatus Nomuraibacteriota</taxon>
    </lineage>
</organism>
<dbReference type="InterPro" id="IPR013785">
    <property type="entry name" value="Aldolase_TIM"/>
</dbReference>
<dbReference type="EMBL" id="MNVN01000010">
    <property type="protein sequence ID" value="OIO30922.1"/>
    <property type="molecule type" value="Genomic_DNA"/>
</dbReference>
<gene>
    <name evidence="1" type="ORF">AUJ77_01090</name>
</gene>
<dbReference type="Proteomes" id="UP000181992">
    <property type="component" value="Unassembled WGS sequence"/>
</dbReference>
<evidence type="ECO:0000313" key="1">
    <source>
        <dbReference type="EMBL" id="OIO30922.1"/>
    </source>
</evidence>
<comment type="caution">
    <text evidence="1">The sequence shown here is derived from an EMBL/GenBank/DDBJ whole genome shotgun (WGS) entry which is preliminary data.</text>
</comment>
<name>A0A1J4V172_9BACT</name>
<evidence type="ECO:0008006" key="3">
    <source>
        <dbReference type="Google" id="ProtNLM"/>
    </source>
</evidence>
<reference evidence="1 2" key="1">
    <citation type="journal article" date="2016" name="Environ. Microbiol.">
        <title>Genomic resolution of a cold subsurface aquifer community provides metabolic insights for novel microbes adapted to high CO concentrations.</title>
        <authorList>
            <person name="Probst A.J."/>
            <person name="Castelle C.J."/>
            <person name="Singh A."/>
            <person name="Brown C.T."/>
            <person name="Anantharaman K."/>
            <person name="Sharon I."/>
            <person name="Hug L.A."/>
            <person name="Burstein D."/>
            <person name="Emerson J.B."/>
            <person name="Thomas B.C."/>
            <person name="Banfield J.F."/>
        </authorList>
    </citation>
    <scope>NUCLEOTIDE SEQUENCE [LARGE SCALE GENOMIC DNA]</scope>
    <source>
        <strain evidence="1">CG1_02_43_90</strain>
    </source>
</reference>
<dbReference type="AlphaFoldDB" id="A0A1J4V172"/>
<accession>A0A1J4V172</accession>
<protein>
    <recommendedName>
        <fullName evidence="3">Phosphoribosylanthranilate isomerase</fullName>
    </recommendedName>
</protein>
<proteinExistence type="predicted"/>
<dbReference type="Gene3D" id="3.20.20.70">
    <property type="entry name" value="Aldolase class I"/>
    <property type="match status" value="1"/>
</dbReference>
<sequence>MLSYVGVTGFGSRHQVKSVLRSVPFGTNRKLMVGVRASHNTIDGGKHLFPCQYPSGSQMRTIFVNDPRVLNLVHFNTRDPDLLYEQLMDMWGFAGTLCHGFQLNMIWPSPEVIRKVKARWKECIIVLWVCTHAFEVVENNPKTLADKVEREYKGLIDYILLDASGGFGKPLDTEVLRGYLRAITAKNLPIGLGVAGGLSPSTLGLVEPLIKEFPRLSIDAEGCLMDEGDHLNLTLAHDFVNNSLLLFGEI</sequence>
<dbReference type="STRING" id="1805281.AUJ77_01090"/>